<dbReference type="Proteomes" id="UP000003586">
    <property type="component" value="Chromosome"/>
</dbReference>
<evidence type="ECO:0000313" key="1">
    <source>
        <dbReference type="EMBL" id="AHF17976.1"/>
    </source>
</evidence>
<dbReference type="STRING" id="929713.NIASO_17995"/>
<protein>
    <recommendedName>
        <fullName evidence="3">Gliding motility protein GldH</fullName>
    </recommendedName>
</protein>
<dbReference type="OrthoDB" id="982482at2"/>
<dbReference type="EMBL" id="CP007035">
    <property type="protein sequence ID" value="AHF17976.1"/>
    <property type="molecule type" value="Genomic_DNA"/>
</dbReference>
<sequence length="154" mass="17596">MRSLVYLLVFFIICGLFSCGQVVVNERIADIPAHKWQQQRAAIVDLDVKETAPYQLYFIFRHTEQYPYNNIVAKVTIKDTLNKVVTALTVNAPLTASSGKWEGNAVDDLYDHFIKLNTIVPLRKGRYHFIITQLMKDDPLPFVLNAGIAIEKQQ</sequence>
<reference evidence="1 2" key="1">
    <citation type="submission" date="2013-12" db="EMBL/GenBank/DDBJ databases">
        <authorList>
            <consortium name="DOE Joint Genome Institute"/>
            <person name="Eisen J."/>
            <person name="Huntemann M."/>
            <person name="Han J."/>
            <person name="Chen A."/>
            <person name="Kyrpides N."/>
            <person name="Mavromatis K."/>
            <person name="Markowitz V."/>
            <person name="Palaniappan K."/>
            <person name="Ivanova N."/>
            <person name="Schaumberg A."/>
            <person name="Pati A."/>
            <person name="Liolios K."/>
            <person name="Nordberg H.P."/>
            <person name="Cantor M.N."/>
            <person name="Hua S.X."/>
            <person name="Woyke T."/>
        </authorList>
    </citation>
    <scope>NUCLEOTIDE SEQUENCE [LARGE SCALE GENOMIC DNA]</scope>
    <source>
        <strain evidence="2">DSM 19437</strain>
    </source>
</reference>
<proteinExistence type="predicted"/>
<name>W0F9B9_9BACT</name>
<dbReference type="HOGENOM" id="CLU_109250_0_0_10"/>
<evidence type="ECO:0000313" key="2">
    <source>
        <dbReference type="Proteomes" id="UP000003586"/>
    </source>
</evidence>
<dbReference type="KEGG" id="nso:NIASO_17995"/>
<accession>W0F9B9</accession>
<evidence type="ECO:0008006" key="3">
    <source>
        <dbReference type="Google" id="ProtNLM"/>
    </source>
</evidence>
<keyword evidence="2" id="KW-1185">Reference proteome</keyword>
<gene>
    <name evidence="1" type="ORF">NIASO_17995</name>
</gene>
<dbReference type="Pfam" id="PF14109">
    <property type="entry name" value="GldH_lipo"/>
    <property type="match status" value="1"/>
</dbReference>
<dbReference type="PROSITE" id="PS51257">
    <property type="entry name" value="PROKAR_LIPOPROTEIN"/>
    <property type="match status" value="1"/>
</dbReference>
<dbReference type="AlphaFoldDB" id="W0F9B9"/>
<organism evidence="1 2">
    <name type="scientific">Niabella soli DSM 19437</name>
    <dbReference type="NCBI Taxonomy" id="929713"/>
    <lineage>
        <taxon>Bacteria</taxon>
        <taxon>Pseudomonadati</taxon>
        <taxon>Bacteroidota</taxon>
        <taxon>Chitinophagia</taxon>
        <taxon>Chitinophagales</taxon>
        <taxon>Chitinophagaceae</taxon>
        <taxon>Niabella</taxon>
    </lineage>
</organism>
<dbReference type="NCBIfam" id="TIGR03511">
    <property type="entry name" value="GldH_lipo"/>
    <property type="match status" value="1"/>
</dbReference>
<dbReference type="InterPro" id="IPR020018">
    <property type="entry name" value="Motility-assoc_lipoprot_GldH"/>
</dbReference>
<dbReference type="RefSeq" id="WP_008587842.1">
    <property type="nucleotide sequence ID" value="NZ_CP007035.1"/>
</dbReference>